<dbReference type="Gene3D" id="3.40.710.10">
    <property type="entry name" value="DD-peptidase/beta-lactamase superfamily"/>
    <property type="match status" value="1"/>
</dbReference>
<evidence type="ECO:0000313" key="3">
    <source>
        <dbReference type="Proteomes" id="UP001207294"/>
    </source>
</evidence>
<gene>
    <name evidence="2" type="ORF">OH718_07935</name>
</gene>
<dbReference type="PANTHER" id="PTHR43283">
    <property type="entry name" value="BETA-LACTAMASE-RELATED"/>
    <property type="match status" value="1"/>
</dbReference>
<comment type="caution">
    <text evidence="2">The sequence shown here is derived from an EMBL/GenBank/DDBJ whole genome shotgun (WGS) entry which is preliminary data.</text>
</comment>
<dbReference type="InterPro" id="IPR050789">
    <property type="entry name" value="Diverse_Enzym_Activities"/>
</dbReference>
<organism evidence="2 3">
    <name type="scientific">Pseudomonas capsici</name>
    <dbReference type="NCBI Taxonomy" id="2810614"/>
    <lineage>
        <taxon>Bacteria</taxon>
        <taxon>Pseudomonadati</taxon>
        <taxon>Pseudomonadota</taxon>
        <taxon>Gammaproteobacteria</taxon>
        <taxon>Pseudomonadales</taxon>
        <taxon>Pseudomonadaceae</taxon>
        <taxon>Pseudomonas</taxon>
    </lineage>
</organism>
<dbReference type="InterPro" id="IPR012338">
    <property type="entry name" value="Beta-lactam/transpept-like"/>
</dbReference>
<dbReference type="Pfam" id="PF00144">
    <property type="entry name" value="Beta-lactamase"/>
    <property type="match status" value="1"/>
</dbReference>
<dbReference type="PANTHER" id="PTHR43283:SF3">
    <property type="entry name" value="BETA-LACTAMASE FAMILY PROTEIN (AFU_ORTHOLOGUE AFUA_5G07500)"/>
    <property type="match status" value="1"/>
</dbReference>
<reference evidence="2 3" key="1">
    <citation type="submission" date="2022-10" db="EMBL/GenBank/DDBJ databases">
        <title>Characterization of Pseudomonas capsici strains from pepper and tomato in Georgia.</title>
        <authorList>
            <person name="Zhao M."/>
            <person name="Dutta B."/>
        </authorList>
    </citation>
    <scope>NUCLEOTIDE SEQUENCE [LARGE SCALE GENOMIC DNA]</scope>
    <source>
        <strain evidence="2 3">Pc20-5</strain>
    </source>
</reference>
<dbReference type="Proteomes" id="UP001207294">
    <property type="component" value="Unassembled WGS sequence"/>
</dbReference>
<evidence type="ECO:0000259" key="1">
    <source>
        <dbReference type="Pfam" id="PF00144"/>
    </source>
</evidence>
<feature type="domain" description="Beta-lactamase-related" evidence="1">
    <location>
        <begin position="15"/>
        <end position="363"/>
    </location>
</feature>
<dbReference type="SUPFAM" id="SSF56601">
    <property type="entry name" value="beta-lactamase/transpeptidase-like"/>
    <property type="match status" value="1"/>
</dbReference>
<dbReference type="RefSeq" id="WP_263943063.1">
    <property type="nucleotide sequence ID" value="NZ_JAOXMH010000001.1"/>
</dbReference>
<dbReference type="InterPro" id="IPR001466">
    <property type="entry name" value="Beta-lactam-related"/>
</dbReference>
<proteinExistence type="predicted"/>
<keyword evidence="3" id="KW-1185">Reference proteome</keyword>
<dbReference type="EMBL" id="JAOXML010000004">
    <property type="protein sequence ID" value="MCV4376524.1"/>
    <property type="molecule type" value="Genomic_DNA"/>
</dbReference>
<protein>
    <submittedName>
        <fullName evidence="2">Beta-lactamase family protein</fullName>
    </submittedName>
</protein>
<name>A0ABT3BUJ9_9PSED</name>
<sequence length="380" mass="40693">MPSVDARSMERLAEVWQGFVDRGSIVGGVLLVAQEGELRYASARGWADRERRTTVTRDTRFRLASLSKLLTSVTALRLCELGILSLEDPVTNWLKDFRPQLADGREPVITLRNLLSHTAGLSYGFEQPPGNPYDLAGVSDGLDLVAMDLQQNLQRLASVPLLFEPGTAWGYSLATDVVGAVIEQATGLALPQAVARWVTQPLDMNATGFRFDDDQPLACAYKDGIRGPERVGKHDLLALDSGHAWLSSNRAFESQAYASGGAGMLGTADDYLRLLECLRLGGSPILNAASTASLLGNAIGETRLAGRGAGWKFGLGPVLLTDPDLARHPQGAGTWSWCGLYGCHYWVDPQDGISLVVLTNTAVAGAWGALADGLVEAIYG</sequence>
<evidence type="ECO:0000313" key="2">
    <source>
        <dbReference type="EMBL" id="MCV4376524.1"/>
    </source>
</evidence>
<accession>A0ABT3BUJ9</accession>